<sequence length="129" mass="14095">MADIFGVDIAQTDVQDWGTTSQGDLALVAGVDNLHQALERRWATPYGALFYAPDYGNTIFDMLSEPITPDWIERAIVAARSCILADPRVADVQVTVTPFPEKRIVHFLNKWVAVDGSSGQFTGQVTVGV</sequence>
<protein>
    <recommendedName>
        <fullName evidence="3">DUF2634 domain-containing protein</fullName>
    </recommendedName>
</protein>
<name>A0AAV4LDP3_9BACL</name>
<dbReference type="AlphaFoldDB" id="A0AAV4LDP3"/>
<organism evidence="1 2">
    <name type="scientific">Collibacillus ludicampi</name>
    <dbReference type="NCBI Taxonomy" id="2771369"/>
    <lineage>
        <taxon>Bacteria</taxon>
        <taxon>Bacillati</taxon>
        <taxon>Bacillota</taxon>
        <taxon>Bacilli</taxon>
        <taxon>Bacillales</taxon>
        <taxon>Alicyclobacillaceae</taxon>
        <taxon>Collibacillus</taxon>
    </lineage>
</organism>
<dbReference type="Gene3D" id="3.10.450.40">
    <property type="match status" value="1"/>
</dbReference>
<dbReference type="SUPFAM" id="SSF160719">
    <property type="entry name" value="gpW/gp25-like"/>
    <property type="match status" value="1"/>
</dbReference>
<dbReference type="RefSeq" id="WP_282199125.1">
    <property type="nucleotide sequence ID" value="NZ_BOQE01000001.1"/>
</dbReference>
<reference evidence="1" key="1">
    <citation type="journal article" date="2023" name="Int. J. Syst. Evol. Microbiol.">
        <title>Collibacillus ludicampi gen. nov., sp. nov., a new soil bacterium of the family Alicyclobacillaceae.</title>
        <authorList>
            <person name="Jojima T."/>
            <person name="Ioku Y."/>
            <person name="Fukuta Y."/>
            <person name="Shirasaka N."/>
            <person name="Matsumura Y."/>
            <person name="Mori M."/>
        </authorList>
    </citation>
    <scope>NUCLEOTIDE SEQUENCE</scope>
    <source>
        <strain evidence="1">TP075</strain>
    </source>
</reference>
<dbReference type="EMBL" id="BOQE01000001">
    <property type="protein sequence ID" value="GIM45967.1"/>
    <property type="molecule type" value="Genomic_DNA"/>
</dbReference>
<comment type="caution">
    <text evidence="1">The sequence shown here is derived from an EMBL/GenBank/DDBJ whole genome shotgun (WGS) entry which is preliminary data.</text>
</comment>
<evidence type="ECO:0008006" key="3">
    <source>
        <dbReference type="Google" id="ProtNLM"/>
    </source>
</evidence>
<keyword evidence="2" id="KW-1185">Reference proteome</keyword>
<evidence type="ECO:0000313" key="1">
    <source>
        <dbReference type="EMBL" id="GIM45967.1"/>
    </source>
</evidence>
<dbReference type="InterPro" id="IPR020288">
    <property type="entry name" value="Sheath_initiator"/>
</dbReference>
<accession>A0AAV4LDP3</accession>
<evidence type="ECO:0000313" key="2">
    <source>
        <dbReference type="Proteomes" id="UP001057291"/>
    </source>
</evidence>
<dbReference type="Pfam" id="PF10934">
    <property type="entry name" value="Sheath_initiator"/>
    <property type="match status" value="1"/>
</dbReference>
<proteinExistence type="predicted"/>
<gene>
    <name evidence="1" type="ORF">DNHGIG_15160</name>
</gene>
<dbReference type="Proteomes" id="UP001057291">
    <property type="component" value="Unassembled WGS sequence"/>
</dbReference>